<keyword evidence="2" id="KW-1185">Reference proteome</keyword>
<protein>
    <submittedName>
        <fullName evidence="1">Uncharacterized protein</fullName>
    </submittedName>
</protein>
<dbReference type="OrthoDB" id="2601159at2"/>
<gene>
    <name evidence="1" type="ORF">BCM02_112158</name>
</gene>
<evidence type="ECO:0000313" key="2">
    <source>
        <dbReference type="Proteomes" id="UP000323257"/>
    </source>
</evidence>
<organism evidence="1 2">
    <name type="scientific">Paenibacillus methanolicus</name>
    <dbReference type="NCBI Taxonomy" id="582686"/>
    <lineage>
        <taxon>Bacteria</taxon>
        <taxon>Bacillati</taxon>
        <taxon>Bacillota</taxon>
        <taxon>Bacilli</taxon>
        <taxon>Bacillales</taxon>
        <taxon>Paenibacillaceae</taxon>
        <taxon>Paenibacillus</taxon>
    </lineage>
</organism>
<accession>A0A5S5BV24</accession>
<dbReference type="RefSeq" id="WP_148932533.1">
    <property type="nucleotide sequence ID" value="NZ_VNHS01000012.1"/>
</dbReference>
<reference evidence="1 2" key="1">
    <citation type="submission" date="2019-07" db="EMBL/GenBank/DDBJ databases">
        <title>Genomic Encyclopedia of Type Strains, Phase III (KMG-III): the genomes of soil and plant-associated and newly described type strains.</title>
        <authorList>
            <person name="Whitman W."/>
        </authorList>
    </citation>
    <scope>NUCLEOTIDE SEQUENCE [LARGE SCALE GENOMIC DNA]</scope>
    <source>
        <strain evidence="1 2">BL24</strain>
    </source>
</reference>
<dbReference type="AlphaFoldDB" id="A0A5S5BV24"/>
<name>A0A5S5BV24_9BACL</name>
<dbReference type="Proteomes" id="UP000323257">
    <property type="component" value="Unassembled WGS sequence"/>
</dbReference>
<proteinExistence type="predicted"/>
<sequence>MDHQSLLDWEREHRAMKRTEDGFWRCFKRWREENREDYLRTFSGKLYDEFITVDNRSITLQYSFNRDEAFVLCTVNLLYVEQPIGTYAIEFFLQGAVADDFLAFEDGLLQDRMLKIKHQLRTARIALREGMDVETASRIAELPLSCVHVLKEKYVR</sequence>
<comment type="caution">
    <text evidence="1">The sequence shown here is derived from an EMBL/GenBank/DDBJ whole genome shotgun (WGS) entry which is preliminary data.</text>
</comment>
<evidence type="ECO:0000313" key="1">
    <source>
        <dbReference type="EMBL" id="TYP70178.1"/>
    </source>
</evidence>
<dbReference type="EMBL" id="VNHS01000012">
    <property type="protein sequence ID" value="TYP70178.1"/>
    <property type="molecule type" value="Genomic_DNA"/>
</dbReference>